<organism evidence="3 4">
    <name type="scientific">Oculimacula yallundae</name>
    <dbReference type="NCBI Taxonomy" id="86028"/>
    <lineage>
        <taxon>Eukaryota</taxon>
        <taxon>Fungi</taxon>
        <taxon>Dikarya</taxon>
        <taxon>Ascomycota</taxon>
        <taxon>Pezizomycotina</taxon>
        <taxon>Leotiomycetes</taxon>
        <taxon>Helotiales</taxon>
        <taxon>Ploettnerulaceae</taxon>
        <taxon>Oculimacula</taxon>
    </lineage>
</organism>
<feature type="compositionally biased region" description="Low complexity" evidence="1">
    <location>
        <begin position="53"/>
        <end position="94"/>
    </location>
</feature>
<feature type="compositionally biased region" description="Basic and acidic residues" evidence="1">
    <location>
        <begin position="109"/>
        <end position="118"/>
    </location>
</feature>
<comment type="caution">
    <text evidence="3">The sequence shown here is derived from an EMBL/GenBank/DDBJ whole genome shotgun (WGS) entry which is preliminary data.</text>
</comment>
<dbReference type="EMBL" id="JAZHXI010000019">
    <property type="protein sequence ID" value="KAL2061298.1"/>
    <property type="molecule type" value="Genomic_DNA"/>
</dbReference>
<reference evidence="3 4" key="1">
    <citation type="journal article" date="2024" name="Commun. Biol.">
        <title>Comparative genomic analysis of thermophilic fungi reveals convergent evolutionary adaptations and gene losses.</title>
        <authorList>
            <person name="Steindorff A.S."/>
            <person name="Aguilar-Pontes M.V."/>
            <person name="Robinson A.J."/>
            <person name="Andreopoulos B."/>
            <person name="LaButti K."/>
            <person name="Kuo A."/>
            <person name="Mondo S."/>
            <person name="Riley R."/>
            <person name="Otillar R."/>
            <person name="Haridas S."/>
            <person name="Lipzen A."/>
            <person name="Grimwood J."/>
            <person name="Schmutz J."/>
            <person name="Clum A."/>
            <person name="Reid I.D."/>
            <person name="Moisan M.C."/>
            <person name="Butler G."/>
            <person name="Nguyen T.T.M."/>
            <person name="Dewar K."/>
            <person name="Conant G."/>
            <person name="Drula E."/>
            <person name="Henrissat B."/>
            <person name="Hansel C."/>
            <person name="Singer S."/>
            <person name="Hutchinson M.I."/>
            <person name="de Vries R.P."/>
            <person name="Natvig D.O."/>
            <person name="Powell A.J."/>
            <person name="Tsang A."/>
            <person name="Grigoriev I.V."/>
        </authorList>
    </citation>
    <scope>NUCLEOTIDE SEQUENCE [LARGE SCALE GENOMIC DNA]</scope>
    <source>
        <strain evidence="3 4">CBS 494.80</strain>
    </source>
</reference>
<feature type="compositionally biased region" description="Polar residues" evidence="1">
    <location>
        <begin position="97"/>
        <end position="107"/>
    </location>
</feature>
<gene>
    <name evidence="3" type="ORF">VTL71DRAFT_7571</name>
</gene>
<proteinExistence type="predicted"/>
<name>A0ABR4BX37_9HELO</name>
<keyword evidence="2" id="KW-0472">Membrane</keyword>
<keyword evidence="2" id="KW-1133">Transmembrane helix</keyword>
<protein>
    <submittedName>
        <fullName evidence="3">Uncharacterized protein</fullName>
    </submittedName>
</protein>
<evidence type="ECO:0000256" key="1">
    <source>
        <dbReference type="SAM" id="MobiDB-lite"/>
    </source>
</evidence>
<dbReference type="Proteomes" id="UP001595075">
    <property type="component" value="Unassembled WGS sequence"/>
</dbReference>
<evidence type="ECO:0000256" key="2">
    <source>
        <dbReference type="SAM" id="Phobius"/>
    </source>
</evidence>
<evidence type="ECO:0000313" key="4">
    <source>
        <dbReference type="Proteomes" id="UP001595075"/>
    </source>
</evidence>
<accession>A0ABR4BX37</accession>
<sequence>MSAEVAKKRGRPKKVIADPVEVEMPESTAKATTRAKSTRTTKTTKAVPAAPGKASVAKKTTAKSTGASATSKPAPKATAASAKPVAKVPEKPVTMKSIPTTPTTSKILEQVKELEAKKSAQSQETMKEAAMAQSKTDLGAGSVKDVESIISNSAAKKSTEVPMPQPPMATKSSPLPQQQKPASPPISSAVPPPSPAKSTPPPPPSAKPTPKPHIPIAELNSAIVSNITTRAGARPNTSGSQQLPKNYKPVARKVTMAIVALPIAIVTSYVLYQRLVLGEEKKMLVPAPKPGNPETKAESPSVVSSQ</sequence>
<keyword evidence="2" id="KW-0812">Transmembrane</keyword>
<feature type="compositionally biased region" description="Polar residues" evidence="1">
    <location>
        <begin position="170"/>
        <end position="179"/>
    </location>
</feature>
<feature type="region of interest" description="Disordered" evidence="1">
    <location>
        <begin position="1"/>
        <end position="216"/>
    </location>
</feature>
<evidence type="ECO:0000313" key="3">
    <source>
        <dbReference type="EMBL" id="KAL2061298.1"/>
    </source>
</evidence>
<keyword evidence="4" id="KW-1185">Reference proteome</keyword>
<feature type="transmembrane region" description="Helical" evidence="2">
    <location>
        <begin position="254"/>
        <end position="272"/>
    </location>
</feature>
<feature type="compositionally biased region" description="Low complexity" evidence="1">
    <location>
        <begin position="27"/>
        <end position="46"/>
    </location>
</feature>
<feature type="region of interest" description="Disordered" evidence="1">
    <location>
        <begin position="283"/>
        <end position="306"/>
    </location>
</feature>
<feature type="compositionally biased region" description="Pro residues" evidence="1">
    <location>
        <begin position="190"/>
        <end position="213"/>
    </location>
</feature>